<dbReference type="InterPro" id="IPR026033">
    <property type="entry name" value="Azg-like_bact_archaea"/>
</dbReference>
<feature type="transmembrane region" description="Helical" evidence="9">
    <location>
        <begin position="73"/>
        <end position="92"/>
    </location>
</feature>
<keyword evidence="6 8" id="KW-1133">Transmembrane helix</keyword>
<dbReference type="Proteomes" id="UP001139028">
    <property type="component" value="Unassembled WGS sequence"/>
</dbReference>
<dbReference type="InterPro" id="IPR006043">
    <property type="entry name" value="NCS2"/>
</dbReference>
<name>A0A9X2J7G8_9GAMM</name>
<evidence type="ECO:0000256" key="7">
    <source>
        <dbReference type="ARBA" id="ARBA00023136"/>
    </source>
</evidence>
<evidence type="ECO:0000256" key="8">
    <source>
        <dbReference type="PIRNR" id="PIRNR005353"/>
    </source>
</evidence>
<evidence type="ECO:0000256" key="3">
    <source>
        <dbReference type="ARBA" id="ARBA00022448"/>
    </source>
</evidence>
<dbReference type="PANTHER" id="PTHR43337:SF1">
    <property type="entry name" value="XANTHINE_URACIL PERMEASE C887.17-RELATED"/>
    <property type="match status" value="1"/>
</dbReference>
<dbReference type="AlphaFoldDB" id="A0A9X2J7G8"/>
<dbReference type="EMBL" id="JALBWM010000080">
    <property type="protein sequence ID" value="MCO1335760.1"/>
    <property type="molecule type" value="Genomic_DNA"/>
</dbReference>
<dbReference type="InterPro" id="IPR045018">
    <property type="entry name" value="Azg-like"/>
</dbReference>
<accession>A0A9X2J7G8</accession>
<dbReference type="PIRSF" id="PIRSF005353">
    <property type="entry name" value="PbuG"/>
    <property type="match status" value="1"/>
</dbReference>
<gene>
    <name evidence="10" type="ORF">MO867_15595</name>
</gene>
<dbReference type="GO" id="GO:0005886">
    <property type="term" value="C:plasma membrane"/>
    <property type="evidence" value="ECO:0007669"/>
    <property type="project" value="UniProtKB-SubCell"/>
</dbReference>
<evidence type="ECO:0000256" key="9">
    <source>
        <dbReference type="SAM" id="Phobius"/>
    </source>
</evidence>
<feature type="transmembrane region" description="Helical" evidence="9">
    <location>
        <begin position="345"/>
        <end position="378"/>
    </location>
</feature>
<feature type="transmembrane region" description="Helical" evidence="9">
    <location>
        <begin position="398"/>
        <end position="423"/>
    </location>
</feature>
<organism evidence="10 11">
    <name type="scientific">Microbulbifer okhotskensis</name>
    <dbReference type="NCBI Taxonomy" id="2926617"/>
    <lineage>
        <taxon>Bacteria</taxon>
        <taxon>Pseudomonadati</taxon>
        <taxon>Pseudomonadota</taxon>
        <taxon>Gammaproteobacteria</taxon>
        <taxon>Cellvibrionales</taxon>
        <taxon>Microbulbiferaceae</taxon>
        <taxon>Microbulbifer</taxon>
    </lineage>
</organism>
<reference evidence="10" key="1">
    <citation type="journal article" date="2022" name="Arch. Microbiol.">
        <title>Microbulbifer okhotskensis sp. nov., isolated from a deep bottom sediment of the Okhotsk Sea.</title>
        <authorList>
            <person name="Romanenko L."/>
            <person name="Kurilenko V."/>
            <person name="Otstavnykh N."/>
            <person name="Velansky P."/>
            <person name="Isaeva M."/>
            <person name="Mikhailov V."/>
        </authorList>
    </citation>
    <scope>NUCLEOTIDE SEQUENCE</scope>
    <source>
        <strain evidence="10">OS29</strain>
    </source>
</reference>
<dbReference type="RefSeq" id="WP_256474095.1">
    <property type="nucleotide sequence ID" value="NZ_JALBWM010000080.1"/>
</dbReference>
<dbReference type="Pfam" id="PF00860">
    <property type="entry name" value="Xan_ur_permease"/>
    <property type="match status" value="1"/>
</dbReference>
<keyword evidence="4 8" id="KW-1003">Cell membrane</keyword>
<keyword evidence="3 8" id="KW-0813">Transport</keyword>
<feature type="transmembrane region" description="Helical" evidence="9">
    <location>
        <begin position="218"/>
        <end position="243"/>
    </location>
</feature>
<evidence type="ECO:0000313" key="11">
    <source>
        <dbReference type="Proteomes" id="UP001139028"/>
    </source>
</evidence>
<comment type="caution">
    <text evidence="10">The sequence shown here is derived from an EMBL/GenBank/DDBJ whole genome shotgun (WGS) entry which is preliminary data.</text>
</comment>
<evidence type="ECO:0000256" key="6">
    <source>
        <dbReference type="ARBA" id="ARBA00022989"/>
    </source>
</evidence>
<keyword evidence="7 8" id="KW-0472">Membrane</keyword>
<feature type="transmembrane region" description="Helical" evidence="9">
    <location>
        <begin position="159"/>
        <end position="181"/>
    </location>
</feature>
<keyword evidence="5 8" id="KW-0812">Transmembrane</keyword>
<comment type="similarity">
    <text evidence="2 8">Belongs to the nucleobase:cation symporter-2 (NCS2) (TC 2.A.40) family. Azg-like subfamily.</text>
</comment>
<feature type="transmembrane region" description="Helical" evidence="9">
    <location>
        <begin position="43"/>
        <end position="61"/>
    </location>
</feature>
<evidence type="ECO:0000256" key="4">
    <source>
        <dbReference type="ARBA" id="ARBA00022475"/>
    </source>
</evidence>
<feature type="transmembrane region" description="Helical" evidence="9">
    <location>
        <begin position="263"/>
        <end position="286"/>
    </location>
</feature>
<protein>
    <submittedName>
        <fullName evidence="10">NCS2 family permease</fullName>
    </submittedName>
</protein>
<evidence type="ECO:0000313" key="10">
    <source>
        <dbReference type="EMBL" id="MCO1335760.1"/>
    </source>
</evidence>
<feature type="transmembrane region" description="Helical" evidence="9">
    <location>
        <begin position="193"/>
        <end position="211"/>
    </location>
</feature>
<evidence type="ECO:0000256" key="2">
    <source>
        <dbReference type="ARBA" id="ARBA00005697"/>
    </source>
</evidence>
<evidence type="ECO:0000256" key="5">
    <source>
        <dbReference type="ARBA" id="ARBA00022692"/>
    </source>
</evidence>
<comment type="subcellular location">
    <subcellularLocation>
        <location evidence="1 8">Cell membrane</location>
        <topology evidence="1 8">Multi-pass membrane protein</topology>
    </subcellularLocation>
</comment>
<evidence type="ECO:0000256" key="1">
    <source>
        <dbReference type="ARBA" id="ARBA00004651"/>
    </source>
</evidence>
<sequence>MKPSDIPTSATTGSGISQAGGNASILEKLFKLSERQTNVRREVIAGVTTFLTMAYIIFVNPNILADAGMDKGAVFMATCLAAAIGCLIMGLYANYPIALAPGMGLNAFFAYVVVGEMGYSWQVALGAVFISGIIFLFLSIFKLREWIIDSIPVSLRQSLAAGIGLFLAIIALKSAGIVVASPATLVTLGDLKSIEAILAALGFFIIVALSYRRMLGSVMIGILAVTVIALAIGKVEFTGLISVPPSLAPTYLELDIAGAFEVGMISVIFAFLFVDLFDTAGTLLSVSDRAKLLDKDGKLPGMGKALMADSSASVVGSVLGSSTTTCYVESTAGITAGGRTGLTAVVCAGLFLLATFFSPLIGMIPAYATAGALLYVGVLMTSGMSSIDWDDITEAAPAVIAAVMMPLSFSIAHGIALGFISYAVIKTLSGRRKDVSISVYVLAALFVAKFAFF</sequence>
<dbReference type="PANTHER" id="PTHR43337">
    <property type="entry name" value="XANTHINE/URACIL PERMEASE C887.17-RELATED"/>
    <property type="match status" value="1"/>
</dbReference>
<keyword evidence="11" id="KW-1185">Reference proteome</keyword>
<proteinExistence type="inferred from homology"/>
<feature type="transmembrane region" description="Helical" evidence="9">
    <location>
        <begin position="435"/>
        <end position="452"/>
    </location>
</feature>
<feature type="transmembrane region" description="Helical" evidence="9">
    <location>
        <begin position="120"/>
        <end position="138"/>
    </location>
</feature>
<dbReference type="GO" id="GO:0015207">
    <property type="term" value="F:adenine transmembrane transporter activity"/>
    <property type="evidence" value="ECO:0007669"/>
    <property type="project" value="TreeGrafter"/>
</dbReference>